<protein>
    <recommendedName>
        <fullName evidence="2">Transposase IS204/IS1001/IS1096/IS1165 helix-turn-helix domain-containing protein</fullName>
    </recommendedName>
</protein>
<evidence type="ECO:0000313" key="5">
    <source>
        <dbReference type="Proteomes" id="UP000256952"/>
    </source>
</evidence>
<geneLocation type="plasmid" evidence="5">
    <name>cbm2613_p</name>
</geneLocation>
<name>A0A375HAM2_9BURK</name>
<geneLocation type="plasmid" evidence="4">
    <name>I</name>
</geneLocation>
<feature type="compositionally biased region" description="Basic and acidic residues" evidence="1">
    <location>
        <begin position="93"/>
        <end position="108"/>
    </location>
</feature>
<gene>
    <name evidence="4" type="ORF">CBM2612_P0157</name>
    <name evidence="3" type="ORF">CBM2613_P40006</name>
</gene>
<reference evidence="4 5" key="2">
    <citation type="submission" date="2018-01" db="EMBL/GenBank/DDBJ databases">
        <authorList>
            <person name="Gaut B.S."/>
            <person name="Morton B.R."/>
            <person name="Clegg M.T."/>
            <person name="Duvall M.R."/>
        </authorList>
    </citation>
    <scope>NUCLEOTIDE SEQUENCE</scope>
    <source>
        <strain evidence="4">Cupriavidus taiwanensis STM 8555</strain>
        <plasmid evidence="4">I</plasmid>
        <plasmid evidence="5">Plasmid cbm2613_p</plasmid>
    </source>
</reference>
<evidence type="ECO:0000259" key="2">
    <source>
        <dbReference type="Pfam" id="PF13542"/>
    </source>
</evidence>
<geneLocation type="plasmid" evidence="3">
    <name>CBM2613_p</name>
</geneLocation>
<dbReference type="InterPro" id="IPR032877">
    <property type="entry name" value="Transposase_HTH"/>
</dbReference>
<dbReference type="Proteomes" id="UP000256952">
    <property type="component" value="Plasmid CBM2613_p"/>
</dbReference>
<keyword evidence="4" id="KW-0614">Plasmid</keyword>
<dbReference type="EMBL" id="LT976981">
    <property type="protein sequence ID" value="SOZ74533.1"/>
    <property type="molecule type" value="Genomic_DNA"/>
</dbReference>
<organism evidence="4">
    <name type="scientific">Cupriavidus taiwanensis</name>
    <dbReference type="NCBI Taxonomy" id="164546"/>
    <lineage>
        <taxon>Bacteria</taxon>
        <taxon>Pseudomonadati</taxon>
        <taxon>Pseudomonadota</taxon>
        <taxon>Betaproteobacteria</taxon>
        <taxon>Burkholderiales</taxon>
        <taxon>Burkholderiaceae</taxon>
        <taxon>Cupriavidus</taxon>
    </lineage>
</organism>
<feature type="region of interest" description="Disordered" evidence="1">
    <location>
        <begin position="72"/>
        <end position="134"/>
    </location>
</feature>
<evidence type="ECO:0000313" key="4">
    <source>
        <dbReference type="EMBL" id="SPD48812.1"/>
    </source>
</evidence>
<proteinExistence type="predicted"/>
<dbReference type="AlphaFoldDB" id="A0A375HAM2"/>
<dbReference type="Pfam" id="PF13542">
    <property type="entry name" value="HTH_Tnp_ISL3"/>
    <property type="match status" value="1"/>
</dbReference>
<evidence type="ECO:0000256" key="1">
    <source>
        <dbReference type="SAM" id="MobiDB-lite"/>
    </source>
</evidence>
<feature type="domain" description="Transposase IS204/IS1001/IS1096/IS1165 helix-turn-helix" evidence="2">
    <location>
        <begin position="11"/>
        <end position="59"/>
    </location>
</feature>
<sequence>MVQPVRRPRLERLEWLGRDQRVTARLAQVRGHLLRSCTVQAVGAFYDLGWHTVKSIDKARLREPVVEPDWPTIPYPTMDEHPAQGTSLRHSGRRSDRTASVLDRKGPLARDCPSVLRATLTGRGQARRGSRPST</sequence>
<evidence type="ECO:0000313" key="3">
    <source>
        <dbReference type="EMBL" id="SOZ74533.1"/>
    </source>
</evidence>
<dbReference type="EMBL" id="LT984809">
    <property type="protein sequence ID" value="SPD48812.1"/>
    <property type="molecule type" value="Genomic_DNA"/>
</dbReference>
<reference evidence="3" key="1">
    <citation type="submission" date="2018-01" db="EMBL/GenBank/DDBJ databases">
        <authorList>
            <person name="Clerissi C."/>
        </authorList>
    </citation>
    <scope>NUCLEOTIDE SEQUENCE</scope>
    <source>
        <strain evidence="3">Cupriavidus taiwanensis STM 8556</strain>
        <plasmid evidence="3">CBM2613_p</plasmid>
    </source>
</reference>
<feature type="compositionally biased region" description="Basic residues" evidence="1">
    <location>
        <begin position="125"/>
        <end position="134"/>
    </location>
</feature>
<accession>A0A375HAM2</accession>